<keyword evidence="2" id="KW-1185">Reference proteome</keyword>
<dbReference type="EMBL" id="JACEIK010001457">
    <property type="protein sequence ID" value="MCD7469572.1"/>
    <property type="molecule type" value="Genomic_DNA"/>
</dbReference>
<gene>
    <name evidence="1" type="ORF">HAX54_008685</name>
</gene>
<proteinExistence type="predicted"/>
<comment type="caution">
    <text evidence="1">The sequence shown here is derived from an EMBL/GenBank/DDBJ whole genome shotgun (WGS) entry which is preliminary data.</text>
</comment>
<dbReference type="PANTHER" id="PTHR47481">
    <property type="match status" value="1"/>
</dbReference>
<evidence type="ECO:0000313" key="2">
    <source>
        <dbReference type="Proteomes" id="UP000823775"/>
    </source>
</evidence>
<accession>A0ABS8TDS8</accession>
<sequence>MKRRHQLQATTKGSSSIMEYIDKKRTISHSLVLAARPIMEEELISAILFGLDSSYAPFRSTIKPHLVSLTTGSLLGLLLQEKEKLAEETKAFQLQANVISHQYSNRSLIAGHPN</sequence>
<dbReference type="PANTHER" id="PTHR47481:SF28">
    <property type="entry name" value="RETROTRANSPOSON COPIA-LIKE N-TERMINAL DOMAIN-CONTAINING PROTEIN"/>
    <property type="match status" value="1"/>
</dbReference>
<organism evidence="1 2">
    <name type="scientific">Datura stramonium</name>
    <name type="common">Jimsonweed</name>
    <name type="synonym">Common thornapple</name>
    <dbReference type="NCBI Taxonomy" id="4076"/>
    <lineage>
        <taxon>Eukaryota</taxon>
        <taxon>Viridiplantae</taxon>
        <taxon>Streptophyta</taxon>
        <taxon>Embryophyta</taxon>
        <taxon>Tracheophyta</taxon>
        <taxon>Spermatophyta</taxon>
        <taxon>Magnoliopsida</taxon>
        <taxon>eudicotyledons</taxon>
        <taxon>Gunneridae</taxon>
        <taxon>Pentapetalae</taxon>
        <taxon>asterids</taxon>
        <taxon>lamiids</taxon>
        <taxon>Solanales</taxon>
        <taxon>Solanaceae</taxon>
        <taxon>Solanoideae</taxon>
        <taxon>Datureae</taxon>
        <taxon>Datura</taxon>
    </lineage>
</organism>
<protein>
    <submittedName>
        <fullName evidence="1">Uncharacterized protein</fullName>
    </submittedName>
</protein>
<name>A0ABS8TDS8_DATST</name>
<evidence type="ECO:0000313" key="1">
    <source>
        <dbReference type="EMBL" id="MCD7469572.1"/>
    </source>
</evidence>
<dbReference type="Proteomes" id="UP000823775">
    <property type="component" value="Unassembled WGS sequence"/>
</dbReference>
<reference evidence="1 2" key="1">
    <citation type="journal article" date="2021" name="BMC Genomics">
        <title>Datura genome reveals duplications of psychoactive alkaloid biosynthetic genes and high mutation rate following tissue culture.</title>
        <authorList>
            <person name="Rajewski A."/>
            <person name="Carter-House D."/>
            <person name="Stajich J."/>
            <person name="Litt A."/>
        </authorList>
    </citation>
    <scope>NUCLEOTIDE SEQUENCE [LARGE SCALE GENOMIC DNA]</scope>
    <source>
        <strain evidence="1">AR-01</strain>
    </source>
</reference>